<comment type="caution">
    <text evidence="3">The sequence shown here is derived from an EMBL/GenBank/DDBJ whole genome shotgun (WGS) entry which is preliminary data.</text>
</comment>
<dbReference type="Proteomes" id="UP000293671">
    <property type="component" value="Unassembled WGS sequence"/>
</dbReference>
<keyword evidence="2" id="KW-0472">Membrane</keyword>
<dbReference type="AlphaFoldDB" id="A0A4Q7VPC5"/>
<reference evidence="3 4" key="1">
    <citation type="submission" date="2019-02" db="EMBL/GenBank/DDBJ databases">
        <title>Genomic Encyclopedia of Type Strains, Phase IV (KMG-IV): sequencing the most valuable type-strain genomes for metagenomic binning, comparative biology and taxonomic classification.</title>
        <authorList>
            <person name="Goeker M."/>
        </authorList>
    </citation>
    <scope>NUCLEOTIDE SEQUENCE [LARGE SCALE GENOMIC DNA]</scope>
    <source>
        <strain evidence="3 4">DSM 19570</strain>
    </source>
</reference>
<evidence type="ECO:0008006" key="5">
    <source>
        <dbReference type="Google" id="ProtNLM"/>
    </source>
</evidence>
<keyword evidence="4" id="KW-1185">Reference proteome</keyword>
<feature type="region of interest" description="Disordered" evidence="1">
    <location>
        <begin position="55"/>
        <end position="89"/>
    </location>
</feature>
<name>A0A4Q7VPC5_9BURK</name>
<evidence type="ECO:0000256" key="1">
    <source>
        <dbReference type="SAM" id="MobiDB-lite"/>
    </source>
</evidence>
<evidence type="ECO:0000313" key="4">
    <source>
        <dbReference type="Proteomes" id="UP000293671"/>
    </source>
</evidence>
<feature type="transmembrane region" description="Helical" evidence="2">
    <location>
        <begin position="20"/>
        <end position="44"/>
    </location>
</feature>
<keyword evidence="2" id="KW-1133">Transmembrane helix</keyword>
<evidence type="ECO:0000256" key="2">
    <source>
        <dbReference type="SAM" id="Phobius"/>
    </source>
</evidence>
<gene>
    <name evidence="3" type="ORF">EV670_2378</name>
</gene>
<keyword evidence="2" id="KW-0812">Transmembrane</keyword>
<accession>A0A4Q7VPC5</accession>
<organism evidence="3 4">
    <name type="scientific">Rivibacter subsaxonicus</name>
    <dbReference type="NCBI Taxonomy" id="457575"/>
    <lineage>
        <taxon>Bacteria</taxon>
        <taxon>Pseudomonadati</taxon>
        <taxon>Pseudomonadota</taxon>
        <taxon>Betaproteobacteria</taxon>
        <taxon>Burkholderiales</taxon>
        <taxon>Rivibacter</taxon>
    </lineage>
</organism>
<protein>
    <recommendedName>
        <fullName evidence="5">Nitrogen fixation protein FixH</fullName>
    </recommendedName>
</protein>
<proteinExistence type="predicted"/>
<dbReference type="RefSeq" id="WP_242616932.1">
    <property type="nucleotide sequence ID" value="NZ_SHKP01000006.1"/>
</dbReference>
<sequence>MNQDSQADPADTDNRWWRMPIWWLVIGGPLVVVVAGLTTVVIAVRGADIVVPRDASDAGRAALPAREGRNLANTPAAPTPERSGATPTR</sequence>
<evidence type="ECO:0000313" key="3">
    <source>
        <dbReference type="EMBL" id="RZT97978.1"/>
    </source>
</evidence>
<dbReference type="EMBL" id="SHKP01000006">
    <property type="protein sequence ID" value="RZT97978.1"/>
    <property type="molecule type" value="Genomic_DNA"/>
</dbReference>